<proteinExistence type="inferred from homology"/>
<dbReference type="PANTHER" id="PTHR43447">
    <property type="entry name" value="ALPHA-AMYLASE"/>
    <property type="match status" value="1"/>
</dbReference>
<dbReference type="GO" id="GO:0004553">
    <property type="term" value="F:hydrolase activity, hydrolyzing O-glycosyl compounds"/>
    <property type="evidence" value="ECO:0007669"/>
    <property type="project" value="InterPro"/>
</dbReference>
<protein>
    <submittedName>
        <fullName evidence="8">CAZyme family GH13</fullName>
    </submittedName>
</protein>
<dbReference type="NCBIfam" id="NF006969">
    <property type="entry name" value="PRK09441.1-2"/>
    <property type="match status" value="1"/>
</dbReference>
<evidence type="ECO:0000256" key="3">
    <source>
        <dbReference type="ARBA" id="ARBA00022723"/>
    </source>
</evidence>
<keyword evidence="6" id="KW-0326">Glycosidase</keyword>
<reference evidence="8" key="2">
    <citation type="journal article" date="2023" name="IMA Fungus">
        <title>Comparative genomic study of the Penicillium genus elucidates a diverse pangenome and 15 lateral gene transfer events.</title>
        <authorList>
            <person name="Petersen C."/>
            <person name="Sorensen T."/>
            <person name="Nielsen M.R."/>
            <person name="Sondergaard T.E."/>
            <person name="Sorensen J.L."/>
            <person name="Fitzpatrick D.A."/>
            <person name="Frisvad J.C."/>
            <person name="Nielsen K.L."/>
        </authorList>
    </citation>
    <scope>NUCLEOTIDE SEQUENCE</scope>
    <source>
        <strain evidence="8">IBT 29677</strain>
    </source>
</reference>
<evidence type="ECO:0000313" key="9">
    <source>
        <dbReference type="Proteomes" id="UP001147747"/>
    </source>
</evidence>
<name>A0A9W9W6T6_9EURO</name>
<evidence type="ECO:0000259" key="7">
    <source>
        <dbReference type="SMART" id="SM00642"/>
    </source>
</evidence>
<dbReference type="Gene3D" id="2.40.30.140">
    <property type="match status" value="1"/>
</dbReference>
<dbReference type="EMBL" id="JAPZBU010000005">
    <property type="protein sequence ID" value="KAJ5404569.1"/>
    <property type="molecule type" value="Genomic_DNA"/>
</dbReference>
<dbReference type="InterPro" id="IPR013780">
    <property type="entry name" value="Glyco_hydro_b"/>
</dbReference>
<dbReference type="SUPFAM" id="SSF51011">
    <property type="entry name" value="Glycosyl hydrolase domain"/>
    <property type="match status" value="1"/>
</dbReference>
<comment type="caution">
    <text evidence="8">The sequence shown here is derived from an EMBL/GenBank/DDBJ whole genome shotgun (WGS) entry which is preliminary data.</text>
</comment>
<dbReference type="Gene3D" id="2.60.40.1180">
    <property type="entry name" value="Golgi alpha-mannosidase II"/>
    <property type="match status" value="1"/>
</dbReference>
<dbReference type="CDD" id="cd11318">
    <property type="entry name" value="AmyAc_bac_fung_AmyA"/>
    <property type="match status" value="1"/>
</dbReference>
<dbReference type="PIRSF" id="PIRSF001021">
    <property type="entry name" value="Alph-amls_thrmst"/>
    <property type="match status" value="1"/>
</dbReference>
<evidence type="ECO:0000313" key="8">
    <source>
        <dbReference type="EMBL" id="KAJ5404569.1"/>
    </source>
</evidence>
<evidence type="ECO:0000256" key="1">
    <source>
        <dbReference type="ARBA" id="ARBA00001913"/>
    </source>
</evidence>
<keyword evidence="3" id="KW-0479">Metal-binding</keyword>
<dbReference type="Pfam" id="PF00128">
    <property type="entry name" value="Alpha-amylase"/>
    <property type="match status" value="1"/>
</dbReference>
<reference evidence="8" key="1">
    <citation type="submission" date="2022-12" db="EMBL/GenBank/DDBJ databases">
        <authorList>
            <person name="Petersen C."/>
        </authorList>
    </citation>
    <scope>NUCLEOTIDE SEQUENCE</scope>
    <source>
        <strain evidence="8">IBT 29677</strain>
    </source>
</reference>
<comment type="similarity">
    <text evidence="2">Belongs to the glycosyl hydrolase 13 family.</text>
</comment>
<dbReference type="SMART" id="SM00642">
    <property type="entry name" value="Aamy"/>
    <property type="match status" value="1"/>
</dbReference>
<dbReference type="NCBIfam" id="NF006968">
    <property type="entry name" value="PRK09441.1-1"/>
    <property type="match status" value="1"/>
</dbReference>
<dbReference type="InterPro" id="IPR013776">
    <property type="entry name" value="A-amylase_thermo"/>
</dbReference>
<dbReference type="RefSeq" id="XP_056491811.1">
    <property type="nucleotide sequence ID" value="XM_056629077.1"/>
</dbReference>
<dbReference type="Proteomes" id="UP001147747">
    <property type="component" value="Unassembled WGS sequence"/>
</dbReference>
<dbReference type="InterPro" id="IPR017853">
    <property type="entry name" value="GH"/>
</dbReference>
<keyword evidence="5" id="KW-0119">Carbohydrate metabolism</keyword>
<evidence type="ECO:0000256" key="4">
    <source>
        <dbReference type="ARBA" id="ARBA00022801"/>
    </source>
</evidence>
<accession>A0A9W9W6T6</accession>
<dbReference type="InterPro" id="IPR006047">
    <property type="entry name" value="GH13_cat_dom"/>
</dbReference>
<sequence length="536" mass="61397">MSSFLSCFSPRRRHEQRALKQKEDAARFLDRLPSWNTLDNSLIFQAFEWHVPSDKRHWYRLKCLLPEWQAMGIDHIWIPPGCKGMDPNGNGYDIYDLFDLGEFDQKGAISTKWGGFIELQEMIRDAKSLGVNIIWDAVLNHKAGADYSESFQAIAVDPKERNKDISSPQEIHGWTGFDFSGRGDKYSNMKYHWQHFTGVDWDQKLETNDIYKILGPEKDWASDVSTENGNYDYLMFADLEHSNPEVCADLLHWGSWITNLLSISGMRLDAAKHFSTRFQKKFIQHVRDNSNPKFFVIGEYWAPNVSDIQDYLENLDYQAMAYDVPLLKKFSTISETPYADLRTIFNDTLVQSKPGHAVTFVANHDTQPGQMLETPVASSFKLAAYALILLRKDGFPCIFYGDMYGLNVEGSRAPACDGKLPLLAQARKQYAYGEQENYFDEPNCVGFVRYGNANHSGLACLISNGGRSRKCMFIGRQYTNTQWIDILGYHDKRVVIDKRGYGNFPINASCVGVWVEATAVRRDHLEMNLTSNIYEL</sequence>
<organism evidence="8 9">
    <name type="scientific">Penicillium cosmopolitanum</name>
    <dbReference type="NCBI Taxonomy" id="1131564"/>
    <lineage>
        <taxon>Eukaryota</taxon>
        <taxon>Fungi</taxon>
        <taxon>Dikarya</taxon>
        <taxon>Ascomycota</taxon>
        <taxon>Pezizomycotina</taxon>
        <taxon>Eurotiomycetes</taxon>
        <taxon>Eurotiomycetidae</taxon>
        <taxon>Eurotiales</taxon>
        <taxon>Aspergillaceae</taxon>
        <taxon>Penicillium</taxon>
    </lineage>
</organism>
<evidence type="ECO:0000256" key="5">
    <source>
        <dbReference type="ARBA" id="ARBA00023277"/>
    </source>
</evidence>
<dbReference type="AlphaFoldDB" id="A0A9W9W6T6"/>
<dbReference type="GeneID" id="81368057"/>
<dbReference type="Gene3D" id="3.20.20.80">
    <property type="entry name" value="Glycosidases"/>
    <property type="match status" value="1"/>
</dbReference>
<feature type="domain" description="Glycosyl hydrolase family 13 catalytic" evidence="7">
    <location>
        <begin position="41"/>
        <end position="427"/>
    </location>
</feature>
<dbReference type="GO" id="GO:0005975">
    <property type="term" value="P:carbohydrate metabolic process"/>
    <property type="evidence" value="ECO:0007669"/>
    <property type="project" value="InterPro"/>
</dbReference>
<keyword evidence="4" id="KW-0378">Hydrolase</keyword>
<dbReference type="GO" id="GO:0005509">
    <property type="term" value="F:calcium ion binding"/>
    <property type="evidence" value="ECO:0007669"/>
    <property type="project" value="InterPro"/>
</dbReference>
<evidence type="ECO:0000256" key="2">
    <source>
        <dbReference type="ARBA" id="ARBA00008061"/>
    </source>
</evidence>
<keyword evidence="9" id="KW-1185">Reference proteome</keyword>
<dbReference type="OrthoDB" id="550577at2759"/>
<gene>
    <name evidence="8" type="ORF">N7509_004440</name>
</gene>
<comment type="cofactor">
    <cofactor evidence="1">
        <name>Ca(2+)</name>
        <dbReference type="ChEBI" id="CHEBI:29108"/>
    </cofactor>
</comment>
<dbReference type="SUPFAM" id="SSF51445">
    <property type="entry name" value="(Trans)glycosidases"/>
    <property type="match status" value="1"/>
</dbReference>
<evidence type="ECO:0000256" key="6">
    <source>
        <dbReference type="ARBA" id="ARBA00023295"/>
    </source>
</evidence>